<dbReference type="AlphaFoldDB" id="A0A8C1XNB1"/>
<keyword evidence="5" id="KW-0114">cAMP</keyword>
<dbReference type="SMART" id="SM00471">
    <property type="entry name" value="HDc"/>
    <property type="match status" value="1"/>
</dbReference>
<feature type="domain" description="PDEase" evidence="11">
    <location>
        <begin position="395"/>
        <end position="729"/>
    </location>
</feature>
<proteinExistence type="inferred from homology"/>
<dbReference type="Pfam" id="PF00233">
    <property type="entry name" value="PDEase_I"/>
    <property type="match status" value="1"/>
</dbReference>
<dbReference type="PRINTS" id="PR00387">
    <property type="entry name" value="PDIESTERASE1"/>
</dbReference>
<dbReference type="GO" id="GO:0004115">
    <property type="term" value="F:3',5'-cyclic-AMP phosphodiesterase activity"/>
    <property type="evidence" value="ECO:0007669"/>
    <property type="project" value="UniProtKB-ARBA"/>
</dbReference>
<dbReference type="Pfam" id="PF23198">
    <property type="entry name" value="PDE8A_N"/>
    <property type="match status" value="1"/>
</dbReference>
<feature type="binding site" evidence="8">
    <location>
        <position position="512"/>
    </location>
    <ligand>
        <name>Zn(2+)</name>
        <dbReference type="ChEBI" id="CHEBI:29105"/>
        <label>1</label>
    </ligand>
</feature>
<feature type="binding site" evidence="7">
    <location>
        <position position="512"/>
    </location>
    <ligand>
        <name>AMP</name>
        <dbReference type="ChEBI" id="CHEBI:456215"/>
    </ligand>
</feature>
<evidence type="ECO:0000256" key="9">
    <source>
        <dbReference type="RuleBase" id="RU363067"/>
    </source>
</evidence>
<comment type="pathway">
    <text evidence="1">Purine metabolism; 3',5'-cyclic AMP degradation; AMP from 3',5'-cyclic AMP: step 1/1.</text>
</comment>
<evidence type="ECO:0000256" key="7">
    <source>
        <dbReference type="PIRSR" id="PIRSR623088-2"/>
    </source>
</evidence>
<dbReference type="InterPro" id="IPR002073">
    <property type="entry name" value="PDEase_catalytic_dom"/>
</dbReference>
<dbReference type="Ensembl" id="ENSCCRT00015087674.1">
    <property type="protein sequence ID" value="ENSCCRP00015084911.1"/>
    <property type="gene ID" value="ENSCCRG00015034134.1"/>
</dbReference>
<comment type="similarity">
    <text evidence="2">Belongs to the cyclic nucleotide phosphodiesterase family. PDE8 subfamily.</text>
</comment>
<name>A0A8C1XNB1_CYPCA</name>
<feature type="compositionally biased region" description="Low complexity" evidence="10">
    <location>
        <begin position="278"/>
        <end position="287"/>
    </location>
</feature>
<dbReference type="InterPro" id="IPR023088">
    <property type="entry name" value="PDEase"/>
</dbReference>
<dbReference type="SUPFAM" id="SSF109604">
    <property type="entry name" value="HD-domain/PDEase-like"/>
    <property type="match status" value="1"/>
</dbReference>
<evidence type="ECO:0000256" key="2">
    <source>
        <dbReference type="ARBA" id="ARBA00006437"/>
    </source>
</evidence>
<feature type="binding site" evidence="8">
    <location>
        <position position="475"/>
    </location>
    <ligand>
        <name>Zn(2+)</name>
        <dbReference type="ChEBI" id="CHEBI:29105"/>
        <label>1</label>
    </ligand>
</feature>
<feature type="region of interest" description="Disordered" evidence="10">
    <location>
        <begin position="269"/>
        <end position="293"/>
    </location>
</feature>
<feature type="binding site" evidence="7">
    <location>
        <begin position="471"/>
        <end position="475"/>
    </location>
    <ligand>
        <name>AMP</name>
        <dbReference type="ChEBI" id="CHEBI:456215"/>
    </ligand>
</feature>
<feature type="binding site" evidence="8">
    <location>
        <position position="635"/>
    </location>
    <ligand>
        <name>Zn(2+)</name>
        <dbReference type="ChEBI" id="CHEBI:29105"/>
        <label>1</label>
    </ligand>
</feature>
<dbReference type="InterPro" id="IPR003607">
    <property type="entry name" value="HD/PDEase_dom"/>
</dbReference>
<dbReference type="PROSITE" id="PS51845">
    <property type="entry name" value="PDEASE_I_2"/>
    <property type="match status" value="1"/>
</dbReference>
<evidence type="ECO:0000313" key="13">
    <source>
        <dbReference type="Proteomes" id="UP000694700"/>
    </source>
</evidence>
<dbReference type="Pfam" id="PF08629">
    <property type="entry name" value="PDE8"/>
    <property type="match status" value="1"/>
</dbReference>
<reference evidence="12" key="1">
    <citation type="submission" date="2025-08" db="UniProtKB">
        <authorList>
            <consortium name="Ensembl"/>
        </authorList>
    </citation>
    <scope>IDENTIFICATION</scope>
</reference>
<evidence type="ECO:0000256" key="6">
    <source>
        <dbReference type="PIRSR" id="PIRSR623088-1"/>
    </source>
</evidence>
<feature type="binding site" evidence="7">
    <location>
        <position position="687"/>
    </location>
    <ligand>
        <name>AMP</name>
        <dbReference type="ChEBI" id="CHEBI:456215"/>
    </ligand>
</feature>
<dbReference type="InterPro" id="IPR057304">
    <property type="entry name" value="PDE8-like_REC_N"/>
</dbReference>
<dbReference type="GO" id="GO:0007165">
    <property type="term" value="P:signal transduction"/>
    <property type="evidence" value="ECO:0007669"/>
    <property type="project" value="InterPro"/>
</dbReference>
<evidence type="ECO:0000256" key="4">
    <source>
        <dbReference type="ARBA" id="ARBA00022801"/>
    </source>
</evidence>
<dbReference type="Gene3D" id="1.10.1300.10">
    <property type="entry name" value="3'5'-cyclic nucleotide phosphodiesterase, catalytic domain"/>
    <property type="match status" value="1"/>
</dbReference>
<evidence type="ECO:0000256" key="3">
    <source>
        <dbReference type="ARBA" id="ARBA00022723"/>
    </source>
</evidence>
<evidence type="ECO:0000256" key="8">
    <source>
        <dbReference type="PIRSR" id="PIRSR623088-3"/>
    </source>
</evidence>
<accession>A0A8C1XNB1</accession>
<dbReference type="Proteomes" id="UP000694700">
    <property type="component" value="Unplaced"/>
</dbReference>
<dbReference type="InterPro" id="IPR036971">
    <property type="entry name" value="PDEase_catalytic_dom_sf"/>
</dbReference>
<dbReference type="PROSITE" id="PS00126">
    <property type="entry name" value="PDEASE_I_1"/>
    <property type="match status" value="1"/>
</dbReference>
<dbReference type="GO" id="GO:0046872">
    <property type="term" value="F:metal ion binding"/>
    <property type="evidence" value="ECO:0007669"/>
    <property type="project" value="UniProtKB-KW"/>
</dbReference>
<dbReference type="FunFam" id="1.10.1300.10:FF:000002">
    <property type="entry name" value="Phosphodiesterase"/>
    <property type="match status" value="1"/>
</dbReference>
<keyword evidence="4 9" id="KW-0378">Hydrolase</keyword>
<feature type="active site" description="Proton donor" evidence="6">
    <location>
        <position position="471"/>
    </location>
</feature>
<feature type="binding site" evidence="7">
    <location>
        <position position="635"/>
    </location>
    <ligand>
        <name>AMP</name>
        <dbReference type="ChEBI" id="CHEBI:456215"/>
    </ligand>
</feature>
<comment type="cofactor">
    <cofactor evidence="9">
        <name>a divalent metal cation</name>
        <dbReference type="ChEBI" id="CHEBI:60240"/>
    </cofactor>
    <text evidence="9">Binds 2 divalent metal cations per subunit. Site 1 may preferentially bind zinc ions, while site 2 has a preference for magnesium and/or manganese ions.</text>
</comment>
<evidence type="ECO:0000256" key="5">
    <source>
        <dbReference type="ARBA" id="ARBA00023149"/>
    </source>
</evidence>
<dbReference type="EC" id="3.1.4.-" evidence="9"/>
<evidence type="ECO:0000256" key="1">
    <source>
        <dbReference type="ARBA" id="ARBA00004703"/>
    </source>
</evidence>
<protein>
    <recommendedName>
        <fullName evidence="9">Phosphodiesterase</fullName>
        <ecNumber evidence="9">3.1.4.-</ecNumber>
    </recommendedName>
</protein>
<keyword evidence="3 8" id="KW-0479">Metal-binding</keyword>
<evidence type="ECO:0000256" key="10">
    <source>
        <dbReference type="SAM" id="MobiDB-lite"/>
    </source>
</evidence>
<dbReference type="PANTHER" id="PTHR11347">
    <property type="entry name" value="CYCLIC NUCLEOTIDE PHOSPHODIESTERASE"/>
    <property type="match status" value="1"/>
</dbReference>
<evidence type="ECO:0000259" key="11">
    <source>
        <dbReference type="PROSITE" id="PS51845"/>
    </source>
</evidence>
<feature type="binding site" evidence="8">
    <location>
        <position position="511"/>
    </location>
    <ligand>
        <name>Zn(2+)</name>
        <dbReference type="ChEBI" id="CHEBI:29105"/>
        <label>1</label>
    </ligand>
</feature>
<evidence type="ECO:0000313" key="12">
    <source>
        <dbReference type="Ensembl" id="ENSCCRP00015084911.1"/>
    </source>
</evidence>
<dbReference type="CDD" id="cd00077">
    <property type="entry name" value="HDc"/>
    <property type="match status" value="1"/>
</dbReference>
<organism evidence="12 13">
    <name type="scientific">Cyprinus carpio</name>
    <name type="common">Common carp</name>
    <dbReference type="NCBI Taxonomy" id="7962"/>
    <lineage>
        <taxon>Eukaryota</taxon>
        <taxon>Metazoa</taxon>
        <taxon>Chordata</taxon>
        <taxon>Craniata</taxon>
        <taxon>Vertebrata</taxon>
        <taxon>Euteleostomi</taxon>
        <taxon>Actinopterygii</taxon>
        <taxon>Neopterygii</taxon>
        <taxon>Teleostei</taxon>
        <taxon>Ostariophysi</taxon>
        <taxon>Cypriniformes</taxon>
        <taxon>Cyprinidae</taxon>
        <taxon>Cyprininae</taxon>
        <taxon>Cyprinus</taxon>
    </lineage>
</organism>
<dbReference type="InterPro" id="IPR023174">
    <property type="entry name" value="PDEase_CS"/>
</dbReference>
<feature type="binding site" evidence="8">
    <location>
        <position position="512"/>
    </location>
    <ligand>
        <name>Zn(2+)</name>
        <dbReference type="ChEBI" id="CHEBI:29105"/>
        <label>2</label>
    </ligand>
</feature>
<sequence length="739" mass="83361">MGCAPSIHVSQSGVIYCRDSDESNSPHQTTTISQGTATTLHGLFIKTDAADTIPSVIAYQSRHTRTNSHRERRENSVGHVCTEAETQTSRTTVKVSAAEERLGPMRLTQEPIQVLLVFAKEDSQSDAFWWACERAGFRCNIARTPESAVECFLDKHHEIVIIDGRHSRYFEADAVCRWVQPNHPSSVSRSFLFIFYTRYLENSSVSVCYNELIQLEHGEVRAQFKLRACNSVFTALEQCQEAVEISSEDHVIQVSFGIQMDQCNSLRHKDRRKESVDVRSISSHSSDAPSLQNRRYSSMARIHSMTIEAPITKVINIINAAQESSPVTVAEALDRVLEILRTTELYSPQLASKEDDPHTNDLVGGLMSDGLRRLSGNEYVFSKNMSQSQLAVPVPLNDIPSSIAELLNEEEHWEFNILELEAATHKRPLSYLGLKIFSAFGVCEFLNCTEATLRSWLQVIEANYHASNSYHNSTHAADVLHATAYFLRKDRVKGSLDQLDEVAALLAATVHDVDHPGRTNSFLCNAGSELAILYNDTAVLESHHAALAFQLTVRDGKCNIFKNMERTQFRTLRQAIIDMVLATEMTRHFEHVNKFVNSINKPMSSEGSDCEGQASIRNSPENRLLIKRMLIKCADVANPCRPLELCIEWAGRISEEYFAQTDEEKRQGLPVVMPVFDRNTCSIPKSQISFIDYFITDMFDAWDAFASLPGLMEHLAENYKYWKNLDEMKCKSLRPPPPP</sequence>